<evidence type="ECO:0000259" key="3">
    <source>
        <dbReference type="SMART" id="SM00060"/>
    </source>
</evidence>
<dbReference type="EMBL" id="CAAHFG010000001">
    <property type="protein sequence ID" value="VGO13333.1"/>
    <property type="molecule type" value="Genomic_DNA"/>
</dbReference>
<organism evidence="4 5">
    <name type="scientific">Pontiella desulfatans</name>
    <dbReference type="NCBI Taxonomy" id="2750659"/>
    <lineage>
        <taxon>Bacteria</taxon>
        <taxon>Pseudomonadati</taxon>
        <taxon>Kiritimatiellota</taxon>
        <taxon>Kiritimatiellia</taxon>
        <taxon>Kiritimatiellales</taxon>
        <taxon>Pontiellaceae</taxon>
        <taxon>Pontiella</taxon>
    </lineage>
</organism>
<protein>
    <submittedName>
        <fullName evidence="4">Amylopullulanase</fullName>
    </submittedName>
</protein>
<feature type="domain" description="Fibronectin type-III" evidence="3">
    <location>
        <begin position="271"/>
        <end position="346"/>
    </location>
</feature>
<gene>
    <name evidence="4" type="primary">apu_4</name>
    <name evidence="4" type="ORF">PDESU_01889</name>
</gene>
<reference evidence="4 5" key="1">
    <citation type="submission" date="2019-04" db="EMBL/GenBank/DDBJ databases">
        <authorList>
            <person name="Van Vliet M D."/>
        </authorList>
    </citation>
    <scope>NUCLEOTIDE SEQUENCE [LARGE SCALE GENOMIC DNA]</scope>
    <source>
        <strain evidence="4 5">F1</strain>
    </source>
</reference>
<accession>A0A6C2U0D6</accession>
<name>A0A6C2U0D6_PONDE</name>
<dbReference type="InterPro" id="IPR013783">
    <property type="entry name" value="Ig-like_fold"/>
</dbReference>
<dbReference type="Gene3D" id="2.60.40.10">
    <property type="entry name" value="Immunoglobulins"/>
    <property type="match status" value="2"/>
</dbReference>
<evidence type="ECO:0000313" key="4">
    <source>
        <dbReference type="EMBL" id="VGO13333.1"/>
    </source>
</evidence>
<feature type="region of interest" description="Disordered" evidence="1">
    <location>
        <begin position="349"/>
        <end position="369"/>
    </location>
</feature>
<feature type="chain" id="PRO_5025596571" evidence="2">
    <location>
        <begin position="27"/>
        <end position="745"/>
    </location>
</feature>
<evidence type="ECO:0000313" key="5">
    <source>
        <dbReference type="Proteomes" id="UP000366872"/>
    </source>
</evidence>
<keyword evidence="5" id="KW-1185">Reference proteome</keyword>
<dbReference type="InterPro" id="IPR003961">
    <property type="entry name" value="FN3_dom"/>
</dbReference>
<feature type="domain" description="Fibronectin type-III" evidence="3">
    <location>
        <begin position="365"/>
        <end position="445"/>
    </location>
</feature>
<dbReference type="InterPro" id="IPR036116">
    <property type="entry name" value="FN3_sf"/>
</dbReference>
<evidence type="ECO:0000256" key="2">
    <source>
        <dbReference type="SAM" id="SignalP"/>
    </source>
</evidence>
<feature type="signal peptide" evidence="2">
    <location>
        <begin position="1"/>
        <end position="26"/>
    </location>
</feature>
<dbReference type="RefSeq" id="WP_136078910.1">
    <property type="nucleotide sequence ID" value="NZ_CAAHFG010000001.1"/>
</dbReference>
<dbReference type="Proteomes" id="UP000366872">
    <property type="component" value="Unassembled WGS sequence"/>
</dbReference>
<dbReference type="SUPFAM" id="SSF49265">
    <property type="entry name" value="Fibronectin type III"/>
    <property type="match status" value="2"/>
</dbReference>
<evidence type="ECO:0000256" key="1">
    <source>
        <dbReference type="SAM" id="MobiDB-lite"/>
    </source>
</evidence>
<dbReference type="SMART" id="SM00060">
    <property type="entry name" value="FN3"/>
    <property type="match status" value="2"/>
</dbReference>
<sequence>MKAGLKKRITIAISAGLVALALGAHAAPLVYEPFEALTGGDGSTFVGNTTGTINLGPWSAGSAGLDADKRFEAYGNAFNFVAPYNDGTNQLAVGSGLLSAYMNGNQKDIVASIPSPLVFGDGDVMYASFMVMKHADKQADELRFDFDGQQLDALIHHGTADNALWSLRSRTAETVSSAEDLASGEGHFVVVKIQFNSATNETIQMTVAPSLSAEPTSWRLTHETELGTTLSSLQMHAPGANTSPVPGTDVVFDEIRIGTTYTDVVPMDASLLPPFTVNATGGDAEVELDWAPAQSAASYTVYRSTESGTNYASIATGVATNGYTDGTVTNNTTYYYVITSVNGGESVYSPEASATPVSSGDTTPPAAPAGLSAVANNHYSITLDWNDNLESDLASYTVYRSVTFGGPFSALASNVMESTYLDTDVTETAEFFYTVSATDLVGNEGAQGTEASAVVPVNWRTGDIVWGSLPSAGYIDLNNDGANGIGGAKTFVFQMADSADSNTLYDVALQLSNVRETGGHLGVGDNHITSNETVTMTLQGVYERGTTELADRGINTGDQAISSNAVPVDLATLELISWVESSAGILTNTVADGTVFEWVGTQTNKLNGLEESFFRVTVGTPLPGFEIWANGWNVPLGDETADYDLDGVLNLAEYALNGNPTNGIDDTETELVSDGGLVYIHAQRNDDADLVYTVVTKDMLNIGDFEDLGYTTPVGTNVTGGVYDYVTNAVPTTDAKKFIRVKIEN</sequence>
<proteinExistence type="predicted"/>
<dbReference type="AlphaFoldDB" id="A0A6C2U0D6"/>
<keyword evidence="2" id="KW-0732">Signal</keyword>